<dbReference type="RefSeq" id="YP_009620624.1">
    <property type="nucleotide sequence ID" value="NC_042090.1"/>
</dbReference>
<sequence length="252" mass="28457">MKQLALLGLDIETLSRPKEAALDGKVVNMTSFAFVLMTPQGEVATLYVRLPANLQTLRGYHVDFNTLEWWLDSEMISEPVRDAQRAGWTLEEPVGMLMYNGTMGDVVTLTTETHDLDYLINTFIKQVSKVRKEYGKIHAVGNGPDFDMVIYEAFMASEFPKLDCMPYHFSEVGSSRTLKALARANMEECEYFALEKEAEAGANSAASFIMREMAIKVSSDFMAKLAFVPNWHDALFDSLNETIFNHLIIEKL</sequence>
<name>A0A2H4PRL0_9CAUD</name>
<organism evidence="1 2">
    <name type="scientific">Proteus phage PM135</name>
    <dbReference type="NCBI Taxonomy" id="2048008"/>
    <lineage>
        <taxon>Viruses</taxon>
        <taxon>Duplodnaviria</taxon>
        <taxon>Heunggongvirae</taxon>
        <taxon>Uroviricota</taxon>
        <taxon>Caudoviricetes</taxon>
        <taxon>Demerecviridae</taxon>
        <taxon>Novosibvirus</taxon>
        <taxon>Novosibvirus PM135</taxon>
    </lineage>
</organism>
<protein>
    <submittedName>
        <fullName evidence="1">Putative metallopeptidase</fullName>
    </submittedName>
</protein>
<reference evidence="2" key="1">
    <citation type="submission" date="2017-10" db="EMBL/GenBank/DDBJ databases">
        <title>Isolation and characterization of a group of new proteus bacteriophages.</title>
        <authorList>
            <person name="Kozlova Y.N."/>
            <person name="Morozova V.V."/>
            <person name="Babkin I.V."/>
            <person name="Tikunova N.V."/>
            <person name="Bokovaya O.V."/>
            <person name="Shedko E.D."/>
        </authorList>
    </citation>
    <scope>NUCLEOTIDE SEQUENCE [LARGE SCALE GENOMIC DNA]</scope>
</reference>
<accession>A0A2H4PRL0</accession>
<dbReference type="GeneID" id="40097277"/>
<keyword evidence="2" id="KW-1185">Reference proteome</keyword>
<dbReference type="KEGG" id="vg:40097277"/>
<evidence type="ECO:0000313" key="1">
    <source>
        <dbReference type="EMBL" id="ATW69940.1"/>
    </source>
</evidence>
<proteinExistence type="predicted"/>
<evidence type="ECO:0000313" key="2">
    <source>
        <dbReference type="Proteomes" id="UP000241842"/>
    </source>
</evidence>
<dbReference type="Proteomes" id="UP000241842">
    <property type="component" value="Segment"/>
</dbReference>
<dbReference type="OrthoDB" id="13707at10239"/>
<dbReference type="EMBL" id="MG030347">
    <property type="protein sequence ID" value="ATW69940.1"/>
    <property type="molecule type" value="Genomic_DNA"/>
</dbReference>